<dbReference type="AlphaFoldDB" id="A0AAN5CJF3"/>
<sequence length="515" mass="56807">MLQSRSTPDVPFTMSAPLFRLLLLLFILPFPGRSEDCGVHNWRRALGHPQKDDFIIYGITQDCHIFFARSSQIGSLAQIRTDPNGNQCFPNLIQLQLIDNSTLRLLIKQPGNRICVLTINIPPLNILFGPNAFTYSLSSSMPYARCSHAAPPLALETDLAFPDSAYSDVVYFIDPTSSGPRWTARQFMLNENDTLAYLDKFTIANGDRSESFPPPIANDFVVSIDADKNFLYKRNRFRRNITYECAFDLLFRPNTVVFGSSFSSMADPLDERSSWLNSFAVDKDVMIFAETDKQSSIAPTRLYVHSTQGGNTEAHCIALLPYRVELGIFSLRTIEQLTDRPLPKFGLARNAPPRTFLPRPHAVRPTPPPTSGVPEKIAHAAETSSRLTQTTSTTMRTTTTTRRITTTTTVEELPTEPPDESEDLTEEDAALYDTVPDEEVKTLAASGSITLPSTTASTTATRTWPVHQVTQTGRASAATLPPPTGTPLNDTLQAKSSSLPFSLISVIVACLALSA</sequence>
<evidence type="ECO:0000256" key="2">
    <source>
        <dbReference type="SAM" id="SignalP"/>
    </source>
</evidence>
<feature type="signal peptide" evidence="2">
    <location>
        <begin position="1"/>
        <end position="34"/>
    </location>
</feature>
<dbReference type="InterPro" id="IPR057233">
    <property type="entry name" value="DUF7911"/>
</dbReference>
<evidence type="ECO:0000256" key="1">
    <source>
        <dbReference type="SAM" id="MobiDB-lite"/>
    </source>
</evidence>
<feature type="region of interest" description="Disordered" evidence="1">
    <location>
        <begin position="406"/>
        <end position="425"/>
    </location>
</feature>
<comment type="caution">
    <text evidence="3">The sequence shown here is derived from an EMBL/GenBank/DDBJ whole genome shotgun (WGS) entry which is preliminary data.</text>
</comment>
<dbReference type="Pfam" id="PF25492">
    <property type="entry name" value="DUF7911"/>
    <property type="match status" value="1"/>
</dbReference>
<feature type="chain" id="PRO_5042852669" evidence="2">
    <location>
        <begin position="35"/>
        <end position="515"/>
    </location>
</feature>
<evidence type="ECO:0000313" key="3">
    <source>
        <dbReference type="EMBL" id="GMR45517.1"/>
    </source>
</evidence>
<dbReference type="Proteomes" id="UP001328107">
    <property type="component" value="Unassembled WGS sequence"/>
</dbReference>
<protein>
    <submittedName>
        <fullName evidence="3">Uncharacterized protein</fullName>
    </submittedName>
</protein>
<keyword evidence="2" id="KW-0732">Signal</keyword>
<evidence type="ECO:0000313" key="4">
    <source>
        <dbReference type="Proteomes" id="UP001328107"/>
    </source>
</evidence>
<gene>
    <name evidence="3" type="ORF">PMAYCL1PPCAC_15712</name>
</gene>
<reference evidence="4" key="1">
    <citation type="submission" date="2022-10" db="EMBL/GenBank/DDBJ databases">
        <title>Genome assembly of Pristionchus species.</title>
        <authorList>
            <person name="Yoshida K."/>
            <person name="Sommer R.J."/>
        </authorList>
    </citation>
    <scope>NUCLEOTIDE SEQUENCE [LARGE SCALE GENOMIC DNA]</scope>
    <source>
        <strain evidence="4">RS5460</strain>
    </source>
</reference>
<feature type="region of interest" description="Disordered" evidence="1">
    <location>
        <begin position="345"/>
        <end position="373"/>
    </location>
</feature>
<name>A0AAN5CJF3_9BILA</name>
<accession>A0AAN5CJF3</accession>
<organism evidence="3 4">
    <name type="scientific">Pristionchus mayeri</name>
    <dbReference type="NCBI Taxonomy" id="1317129"/>
    <lineage>
        <taxon>Eukaryota</taxon>
        <taxon>Metazoa</taxon>
        <taxon>Ecdysozoa</taxon>
        <taxon>Nematoda</taxon>
        <taxon>Chromadorea</taxon>
        <taxon>Rhabditida</taxon>
        <taxon>Rhabditina</taxon>
        <taxon>Diplogasteromorpha</taxon>
        <taxon>Diplogasteroidea</taxon>
        <taxon>Neodiplogasteridae</taxon>
        <taxon>Pristionchus</taxon>
    </lineage>
</organism>
<dbReference type="EMBL" id="BTRK01000004">
    <property type="protein sequence ID" value="GMR45517.1"/>
    <property type="molecule type" value="Genomic_DNA"/>
</dbReference>
<feature type="compositionally biased region" description="Acidic residues" evidence="1">
    <location>
        <begin position="413"/>
        <end position="425"/>
    </location>
</feature>
<proteinExistence type="predicted"/>
<keyword evidence="4" id="KW-1185">Reference proteome</keyword>